<feature type="domain" description="Glycosyl transferase family 1" evidence="5">
    <location>
        <begin position="224"/>
        <end position="388"/>
    </location>
</feature>
<dbReference type="InterPro" id="IPR001296">
    <property type="entry name" value="Glyco_trans_1"/>
</dbReference>
<dbReference type="Pfam" id="PF00534">
    <property type="entry name" value="Glycos_transf_1"/>
    <property type="match status" value="1"/>
</dbReference>
<keyword evidence="4" id="KW-0175">Coiled coil</keyword>
<name>A0A1G5PNB5_9RHOB</name>
<dbReference type="SUPFAM" id="SSF53756">
    <property type="entry name" value="UDP-Glycosyltransferase/glycogen phosphorylase"/>
    <property type="match status" value="1"/>
</dbReference>
<evidence type="ECO:0000256" key="2">
    <source>
        <dbReference type="ARBA" id="ARBA00022676"/>
    </source>
</evidence>
<keyword evidence="3 6" id="KW-0808">Transferase</keyword>
<accession>A0A1G5PNB5</accession>
<evidence type="ECO:0000313" key="7">
    <source>
        <dbReference type="Proteomes" id="UP000198767"/>
    </source>
</evidence>
<keyword evidence="7" id="KW-1185">Reference proteome</keyword>
<comment type="similarity">
    <text evidence="1">Belongs to the glycosyltransferase group 1 family. Glycosyltransferase 4 subfamily.</text>
</comment>
<protein>
    <submittedName>
        <fullName evidence="6">Glycosyl transferases group 1</fullName>
    </submittedName>
</protein>
<dbReference type="PANTHER" id="PTHR12526">
    <property type="entry name" value="GLYCOSYLTRANSFERASE"/>
    <property type="match status" value="1"/>
</dbReference>
<dbReference type="AlphaFoldDB" id="A0A1G5PNB5"/>
<dbReference type="PANTHER" id="PTHR12526:SF640">
    <property type="entry name" value="COLANIC ACID BIOSYNTHESIS GLYCOSYLTRANSFERASE WCAL-RELATED"/>
    <property type="match status" value="1"/>
</dbReference>
<evidence type="ECO:0000256" key="3">
    <source>
        <dbReference type="ARBA" id="ARBA00022679"/>
    </source>
</evidence>
<dbReference type="RefSeq" id="WP_232716328.1">
    <property type="nucleotide sequence ID" value="NZ_FMWG01000001.1"/>
</dbReference>
<sequence length="443" mass="49908">MTVEPQGMCPTLLIYAPVPLYRYAGEFFVESQAINGLRLWAQHFHHVTVMMPTLDQPPPPGWLPASQNQDQLRGVAIEPLPMAYRPDQFLRTYRSTRARIRQLIIRADVLSFAIGGLFGDWGAVSAFEAKKQKRAFAVWTDRVESEVVRTQTEGGRWIDRMRAWMTHRPMALLEKHVLGMADLGLLHGQETYEAYRSFCSNPQLVHDIHIRAEDHISGSQLSKKIDKVAEGPLNIIYAGRADAMKGPIDWIAVLERLKVLGVDFRATWLGDGVELTQMRRRVARSHLEDRVFLPGLLSQHDQVLEQLRAAQVFMFCHKTPESPRCLIESLCAGTPIVGYHGAFAQDLISRNAGGILVPRGDTEALAQEIADLAQNRQRLSQLIGQARRDGLPFTDEKVFAHRSRIIKRFLAPGSATSAQVIDVPRLPAAKKPKRCTLERRPLI</sequence>
<feature type="coiled-coil region" evidence="4">
    <location>
        <begin position="362"/>
        <end position="389"/>
    </location>
</feature>
<dbReference type="GO" id="GO:0016757">
    <property type="term" value="F:glycosyltransferase activity"/>
    <property type="evidence" value="ECO:0007669"/>
    <property type="project" value="UniProtKB-KW"/>
</dbReference>
<evidence type="ECO:0000256" key="4">
    <source>
        <dbReference type="SAM" id="Coils"/>
    </source>
</evidence>
<dbReference type="Gene3D" id="3.40.50.2000">
    <property type="entry name" value="Glycogen Phosphorylase B"/>
    <property type="match status" value="1"/>
</dbReference>
<reference evidence="6 7" key="1">
    <citation type="submission" date="2016-10" db="EMBL/GenBank/DDBJ databases">
        <authorList>
            <person name="de Groot N.N."/>
        </authorList>
    </citation>
    <scope>NUCLEOTIDE SEQUENCE [LARGE SCALE GENOMIC DNA]</scope>
    <source>
        <strain evidence="6 7">U95</strain>
    </source>
</reference>
<dbReference type="EMBL" id="FMWG01000001">
    <property type="protein sequence ID" value="SCZ51045.1"/>
    <property type="molecule type" value="Genomic_DNA"/>
</dbReference>
<gene>
    <name evidence="6" type="ORF">SAMN04488118_101410</name>
</gene>
<proteinExistence type="inferred from homology"/>
<evidence type="ECO:0000256" key="1">
    <source>
        <dbReference type="ARBA" id="ARBA00009481"/>
    </source>
</evidence>
<dbReference type="Proteomes" id="UP000198767">
    <property type="component" value="Unassembled WGS sequence"/>
</dbReference>
<evidence type="ECO:0000313" key="6">
    <source>
        <dbReference type="EMBL" id="SCZ51045.1"/>
    </source>
</evidence>
<organism evidence="6 7">
    <name type="scientific">Epibacterium ulvae</name>
    <dbReference type="NCBI Taxonomy" id="1156985"/>
    <lineage>
        <taxon>Bacteria</taxon>
        <taxon>Pseudomonadati</taxon>
        <taxon>Pseudomonadota</taxon>
        <taxon>Alphaproteobacteria</taxon>
        <taxon>Rhodobacterales</taxon>
        <taxon>Roseobacteraceae</taxon>
        <taxon>Epibacterium</taxon>
    </lineage>
</organism>
<dbReference type="STRING" id="1156985.SAMN04488118_101410"/>
<keyword evidence="2" id="KW-0328">Glycosyltransferase</keyword>
<evidence type="ECO:0000259" key="5">
    <source>
        <dbReference type="Pfam" id="PF00534"/>
    </source>
</evidence>